<dbReference type="InterPro" id="IPR002049">
    <property type="entry name" value="LE_dom"/>
</dbReference>
<dbReference type="SMART" id="SM00282">
    <property type="entry name" value="LamG"/>
    <property type="match status" value="2"/>
</dbReference>
<feature type="transmembrane region" description="Helical" evidence="24">
    <location>
        <begin position="2444"/>
        <end position="2464"/>
    </location>
</feature>
<keyword evidence="11 21" id="KW-0106">Calcium</keyword>
<evidence type="ECO:0000256" key="8">
    <source>
        <dbReference type="ARBA" id="ARBA00022692"/>
    </source>
</evidence>
<evidence type="ECO:0000313" key="34">
    <source>
        <dbReference type="Proteomes" id="UP000694558"/>
    </source>
</evidence>
<name>A0A8D3BBR5_SCOMX</name>
<dbReference type="SMART" id="SM00112">
    <property type="entry name" value="CA"/>
    <property type="match status" value="9"/>
</dbReference>
<keyword evidence="9 25" id="KW-0732">Signal</keyword>
<dbReference type="InterPro" id="IPR000203">
    <property type="entry name" value="GPS"/>
</dbReference>
<dbReference type="PROSITE" id="PS50026">
    <property type="entry name" value="EGF_3"/>
    <property type="match status" value="5"/>
</dbReference>
<dbReference type="SUPFAM" id="SSF49899">
    <property type="entry name" value="Concanavalin A-like lectins/glucanases"/>
    <property type="match status" value="2"/>
</dbReference>
<dbReference type="FunFam" id="2.60.40.60:FF:000040">
    <property type="entry name" value="cadherin EGF LAG seven-pass G-type receptor 3"/>
    <property type="match status" value="1"/>
</dbReference>
<dbReference type="PROSITE" id="PS00232">
    <property type="entry name" value="CADHERIN_1"/>
    <property type="match status" value="7"/>
</dbReference>
<dbReference type="InterPro" id="IPR002126">
    <property type="entry name" value="Cadherin-like_dom"/>
</dbReference>
<feature type="domain" description="Cadherin" evidence="32">
    <location>
        <begin position="369"/>
        <end position="476"/>
    </location>
</feature>
<dbReference type="InterPro" id="IPR032471">
    <property type="entry name" value="AGRL2-4_GAIN_subdom_A"/>
</dbReference>
<dbReference type="GO" id="GO:0007166">
    <property type="term" value="P:cell surface receptor signaling pathway"/>
    <property type="evidence" value="ECO:0007669"/>
    <property type="project" value="InterPro"/>
</dbReference>
<dbReference type="FunFam" id="2.60.120.200:FF:000059">
    <property type="entry name" value="Cadherin EGF LAG seven-pass G-type receptor 1"/>
    <property type="match status" value="1"/>
</dbReference>
<feature type="domain" description="EGF-like" evidence="27">
    <location>
        <begin position="1609"/>
        <end position="1645"/>
    </location>
</feature>
<dbReference type="Pfam" id="PF23592">
    <property type="entry name" value="Cadherin_CELSR2_9th"/>
    <property type="match status" value="1"/>
</dbReference>
<dbReference type="FunFam" id="2.10.25.10:FF:000011">
    <property type="entry name" value="Cadherin EGF LAG seven-pass G-type receptor"/>
    <property type="match status" value="1"/>
</dbReference>
<dbReference type="InterPro" id="IPR057244">
    <property type="entry name" value="GAIN_B"/>
</dbReference>
<feature type="transmembrane region" description="Helical" evidence="24">
    <location>
        <begin position="2310"/>
        <end position="2333"/>
    </location>
</feature>
<dbReference type="GO" id="GO:0009653">
    <property type="term" value="P:anatomical structure morphogenesis"/>
    <property type="evidence" value="ECO:0007669"/>
    <property type="project" value="UniProtKB-ARBA"/>
</dbReference>
<dbReference type="PROSITE" id="PS50221">
    <property type="entry name" value="GAIN_B"/>
    <property type="match status" value="1"/>
</dbReference>
<comment type="subcellular location">
    <subcellularLocation>
        <location evidence="2">Cell membrane</location>
        <topology evidence="2">Multi-pass membrane protein</topology>
    </subcellularLocation>
</comment>
<dbReference type="SMART" id="SM00179">
    <property type="entry name" value="EGF_CA"/>
    <property type="match status" value="4"/>
</dbReference>
<evidence type="ECO:0000256" key="24">
    <source>
        <dbReference type="SAM" id="Phobius"/>
    </source>
</evidence>
<evidence type="ECO:0000256" key="6">
    <source>
        <dbReference type="ARBA" id="ARBA00022536"/>
    </source>
</evidence>
<keyword evidence="17" id="KW-0325">Glycoprotein</keyword>
<evidence type="ECO:0000256" key="16">
    <source>
        <dbReference type="ARBA" id="ARBA00023170"/>
    </source>
</evidence>
<dbReference type="FunFam" id="2.10.25.10:FF:000089">
    <property type="entry name" value="Cadherin EGF LAG seven-pass G-type receptor 3"/>
    <property type="match status" value="1"/>
</dbReference>
<feature type="domain" description="Cadherin" evidence="32">
    <location>
        <begin position="999"/>
        <end position="1100"/>
    </location>
</feature>
<dbReference type="GeneTree" id="ENSGT00940000159839"/>
<evidence type="ECO:0000313" key="33">
    <source>
        <dbReference type="Ensembl" id="ENSSMAP00000031675.2"/>
    </source>
</evidence>
<dbReference type="InterPro" id="IPR056286">
    <property type="entry name" value="Cadherin_CELSR1-3_9th"/>
</dbReference>
<evidence type="ECO:0000256" key="4">
    <source>
        <dbReference type="ARBA" id="ARBA00022473"/>
    </source>
</evidence>
<dbReference type="GO" id="GO:0005886">
    <property type="term" value="C:plasma membrane"/>
    <property type="evidence" value="ECO:0007669"/>
    <property type="project" value="UniProtKB-SubCell"/>
</dbReference>
<dbReference type="PROSITE" id="PS01186">
    <property type="entry name" value="EGF_2"/>
    <property type="match status" value="2"/>
</dbReference>
<feature type="domain" description="G-protein coupled receptors family 2 profile 2" evidence="31">
    <location>
        <begin position="2308"/>
        <end position="2464"/>
    </location>
</feature>
<dbReference type="GO" id="GO:0005509">
    <property type="term" value="F:calcium ion binding"/>
    <property type="evidence" value="ECO:0007669"/>
    <property type="project" value="UniProtKB-UniRule"/>
</dbReference>
<dbReference type="SMART" id="SM00180">
    <property type="entry name" value="EGF_Lam"/>
    <property type="match status" value="1"/>
</dbReference>
<dbReference type="PROSITE" id="PS50227">
    <property type="entry name" value="G_PROTEIN_RECEP_F2_3"/>
    <property type="match status" value="1"/>
</dbReference>
<dbReference type="Pfam" id="PF00028">
    <property type="entry name" value="Cadherin"/>
    <property type="match status" value="8"/>
</dbReference>
<dbReference type="Gene3D" id="2.170.300.10">
    <property type="entry name" value="Tie2 ligand-binding domain superfamily"/>
    <property type="match status" value="1"/>
</dbReference>
<dbReference type="Ensembl" id="ENSSMAT00000032062.2">
    <property type="protein sequence ID" value="ENSSMAP00000031675.2"/>
    <property type="gene ID" value="ENSSMAG00000019283.2"/>
</dbReference>
<dbReference type="FunFam" id="2.60.40.60:FF:000044">
    <property type="entry name" value="Cadherin, EGF LAG seven-pass G-type receptor 3"/>
    <property type="match status" value="1"/>
</dbReference>
<evidence type="ECO:0000259" key="29">
    <source>
        <dbReference type="PROSITE" id="PS50221"/>
    </source>
</evidence>
<evidence type="ECO:0000256" key="7">
    <source>
        <dbReference type="ARBA" id="ARBA00022553"/>
    </source>
</evidence>
<dbReference type="Gene3D" id="2.60.220.50">
    <property type="match status" value="1"/>
</dbReference>
<evidence type="ECO:0000259" key="32">
    <source>
        <dbReference type="PROSITE" id="PS50268"/>
    </source>
</evidence>
<evidence type="ECO:0000256" key="5">
    <source>
        <dbReference type="ARBA" id="ARBA00022475"/>
    </source>
</evidence>
<evidence type="ECO:0000256" key="17">
    <source>
        <dbReference type="ARBA" id="ARBA00023180"/>
    </source>
</evidence>
<evidence type="ECO:0000256" key="20">
    <source>
        <dbReference type="ARBA" id="ARBA00023292"/>
    </source>
</evidence>
<dbReference type="Pfam" id="PF16489">
    <property type="entry name" value="GAIN"/>
    <property type="match status" value="1"/>
</dbReference>
<feature type="domain" description="G-protein coupled receptors family 2 profile 1" evidence="30">
    <location>
        <begin position="1982"/>
        <end position="2055"/>
    </location>
</feature>
<dbReference type="FunFam" id="2.60.40.60:FF:000023">
    <property type="entry name" value="Cadherin EGF LAG seven-pass G-type receptor 3"/>
    <property type="match status" value="2"/>
</dbReference>
<feature type="domain" description="Cadherin" evidence="32">
    <location>
        <begin position="893"/>
        <end position="998"/>
    </location>
</feature>
<dbReference type="Pfam" id="PF01825">
    <property type="entry name" value="GPS"/>
    <property type="match status" value="1"/>
</dbReference>
<feature type="domain" description="Cadherin" evidence="32">
    <location>
        <begin position="261"/>
        <end position="368"/>
    </location>
</feature>
<dbReference type="InterPro" id="IPR017981">
    <property type="entry name" value="GPCR_2-like_7TM"/>
</dbReference>
<evidence type="ECO:0000256" key="10">
    <source>
        <dbReference type="ARBA" id="ARBA00022737"/>
    </source>
</evidence>
<dbReference type="PANTHER" id="PTHR24026:SF36">
    <property type="entry name" value="CADHERIN EGF LAG SEVEN-PASS G-TYPE RECEPTOR 1"/>
    <property type="match status" value="1"/>
</dbReference>
<dbReference type="GO" id="GO:0007156">
    <property type="term" value="P:homophilic cell adhesion via plasma membrane adhesion molecules"/>
    <property type="evidence" value="ECO:0007669"/>
    <property type="project" value="InterPro"/>
</dbReference>
<dbReference type="PROSITE" id="PS01248">
    <property type="entry name" value="EGF_LAM_1"/>
    <property type="match status" value="1"/>
</dbReference>
<dbReference type="SMART" id="SM00303">
    <property type="entry name" value="GPS"/>
    <property type="match status" value="1"/>
</dbReference>
<dbReference type="Gene3D" id="2.10.25.10">
    <property type="entry name" value="Laminin"/>
    <property type="match status" value="4"/>
</dbReference>
<dbReference type="PROSITE" id="PS50268">
    <property type="entry name" value="CADHERIN_2"/>
    <property type="match status" value="9"/>
</dbReference>
<feature type="disulfide bond" evidence="22">
    <location>
        <begin position="1352"/>
        <end position="1361"/>
    </location>
</feature>
<dbReference type="SUPFAM" id="SSF49313">
    <property type="entry name" value="Cadherin-like"/>
    <property type="match status" value="9"/>
</dbReference>
<feature type="domain" description="EGF-like" evidence="27">
    <location>
        <begin position="1304"/>
        <end position="1362"/>
    </location>
</feature>
<feature type="domain" description="Laminin EGF-like" evidence="28">
    <location>
        <begin position="1950"/>
        <end position="1997"/>
    </location>
</feature>
<keyword evidence="10" id="KW-0677">Repeat</keyword>
<dbReference type="InterPro" id="IPR001791">
    <property type="entry name" value="Laminin_G"/>
</dbReference>
<dbReference type="PROSITE" id="PS00022">
    <property type="entry name" value="EGF_1"/>
    <property type="match status" value="4"/>
</dbReference>
<evidence type="ECO:0000256" key="19">
    <source>
        <dbReference type="ARBA" id="ARBA00023278"/>
    </source>
</evidence>
<dbReference type="FunFam" id="2.60.40.60:FF:000038">
    <property type="entry name" value="Cadherin EGF LAG seven-pass G-type receptor 3"/>
    <property type="match status" value="1"/>
</dbReference>
<dbReference type="FunFam" id="2.10.25.10:FF:000113">
    <property type="entry name" value="Cadherin, EGF LAG seven-pass G-type receptor 3"/>
    <property type="match status" value="1"/>
</dbReference>
<evidence type="ECO:0000256" key="2">
    <source>
        <dbReference type="ARBA" id="ARBA00004651"/>
    </source>
</evidence>
<dbReference type="CDD" id="cd00055">
    <property type="entry name" value="EGF_Lam"/>
    <property type="match status" value="1"/>
</dbReference>
<dbReference type="CDD" id="cd11304">
    <property type="entry name" value="Cadherin_repeat"/>
    <property type="match status" value="9"/>
</dbReference>
<evidence type="ECO:0000256" key="3">
    <source>
        <dbReference type="ARBA" id="ARBA00010933"/>
    </source>
</evidence>
<keyword evidence="18" id="KW-0807">Transducer</keyword>
<dbReference type="FunFam" id="2.60.40.60:FF:000029">
    <property type="entry name" value="Cadherin EGF LAG seven-pass G-type receptor 3"/>
    <property type="match status" value="1"/>
</dbReference>
<dbReference type="SMART" id="SM00008">
    <property type="entry name" value="HormR"/>
    <property type="match status" value="1"/>
</dbReference>
<evidence type="ECO:0000256" key="21">
    <source>
        <dbReference type="PROSITE-ProRule" id="PRU00043"/>
    </source>
</evidence>
<dbReference type="InterPro" id="IPR020894">
    <property type="entry name" value="Cadherin_CS"/>
</dbReference>
<keyword evidence="8 24" id="KW-0812">Transmembrane</keyword>
<evidence type="ECO:0000256" key="25">
    <source>
        <dbReference type="SAM" id="SignalP"/>
    </source>
</evidence>
<evidence type="ECO:0000256" key="11">
    <source>
        <dbReference type="ARBA" id="ARBA00022837"/>
    </source>
</evidence>
<dbReference type="PANTHER" id="PTHR24026">
    <property type="entry name" value="FAT ATYPICAL CADHERIN-RELATED"/>
    <property type="match status" value="1"/>
</dbReference>
<feature type="domain" description="Cadherin" evidence="32">
    <location>
        <begin position="790"/>
        <end position="892"/>
    </location>
</feature>
<feature type="domain" description="Cadherin" evidence="32">
    <location>
        <begin position="477"/>
        <end position="582"/>
    </location>
</feature>
<dbReference type="InterPro" id="IPR000832">
    <property type="entry name" value="GPCR_2_secretin-like"/>
</dbReference>
<dbReference type="Gene3D" id="1.25.40.610">
    <property type="match status" value="1"/>
</dbReference>
<comment type="similarity">
    <text evidence="3">Belongs to the G-protein coupled receptor 2 family. LN-TM7 subfamily.</text>
</comment>
<dbReference type="SUPFAM" id="SSF57196">
    <property type="entry name" value="EGF/Laminin"/>
    <property type="match status" value="2"/>
</dbReference>
<dbReference type="GO" id="GO:0004930">
    <property type="term" value="F:G protein-coupled receptor activity"/>
    <property type="evidence" value="ECO:0007669"/>
    <property type="project" value="UniProtKB-KW"/>
</dbReference>
<dbReference type="Gene3D" id="4.10.1240.10">
    <property type="entry name" value="GPCR, family 2, extracellular hormone receptor domain"/>
    <property type="match status" value="1"/>
</dbReference>
<evidence type="ECO:0000256" key="18">
    <source>
        <dbReference type="ARBA" id="ARBA00023224"/>
    </source>
</evidence>
<organism evidence="33 34">
    <name type="scientific">Scophthalmus maximus</name>
    <name type="common">Turbot</name>
    <name type="synonym">Psetta maxima</name>
    <dbReference type="NCBI Taxonomy" id="52904"/>
    <lineage>
        <taxon>Eukaryota</taxon>
        <taxon>Metazoa</taxon>
        <taxon>Chordata</taxon>
        <taxon>Craniata</taxon>
        <taxon>Vertebrata</taxon>
        <taxon>Euteleostomi</taxon>
        <taxon>Actinopterygii</taxon>
        <taxon>Neopterygii</taxon>
        <taxon>Teleostei</taxon>
        <taxon>Neoteleostei</taxon>
        <taxon>Acanthomorphata</taxon>
        <taxon>Carangaria</taxon>
        <taxon>Pleuronectiformes</taxon>
        <taxon>Pleuronectoidei</taxon>
        <taxon>Scophthalmidae</taxon>
        <taxon>Scophthalmus</taxon>
    </lineage>
</organism>
<feature type="domain" description="Cadherin" evidence="32">
    <location>
        <begin position="1123"/>
        <end position="1223"/>
    </location>
</feature>
<comment type="caution">
    <text evidence="22">Lacks conserved residue(s) required for the propagation of feature annotation.</text>
</comment>
<dbReference type="FunFam" id="2.60.40.60:FF:000013">
    <property type="entry name" value="Cadherin EGF LAG seven-pass G-type receptor"/>
    <property type="match status" value="1"/>
</dbReference>
<feature type="disulfide bond" evidence="22">
    <location>
        <begin position="1635"/>
        <end position="1644"/>
    </location>
</feature>
<gene>
    <name evidence="33" type="primary">celsr1a</name>
</gene>
<evidence type="ECO:0000256" key="12">
    <source>
        <dbReference type="ARBA" id="ARBA00022989"/>
    </source>
</evidence>
<dbReference type="Pfam" id="PF02210">
    <property type="entry name" value="Laminin_G_2"/>
    <property type="match status" value="2"/>
</dbReference>
<keyword evidence="5" id="KW-1003">Cell membrane</keyword>
<feature type="domain" description="Cadherin" evidence="32">
    <location>
        <begin position="688"/>
        <end position="789"/>
    </location>
</feature>
<dbReference type="Gene3D" id="2.60.40.60">
    <property type="entry name" value="Cadherins"/>
    <property type="match status" value="9"/>
</dbReference>
<feature type="domain" description="Laminin G" evidence="26">
    <location>
        <begin position="1649"/>
        <end position="1819"/>
    </location>
</feature>
<keyword evidence="4" id="KW-0217">Developmental protein</keyword>
<feature type="disulfide bond" evidence="23">
    <location>
        <begin position="1952"/>
        <end position="1969"/>
    </location>
</feature>
<feature type="transmembrane region" description="Helical" evidence="24">
    <location>
        <begin position="2476"/>
        <end position="2497"/>
    </location>
</feature>
<evidence type="ECO:0000259" key="27">
    <source>
        <dbReference type="PROSITE" id="PS50026"/>
    </source>
</evidence>
<protein>
    <submittedName>
        <fullName evidence="33">Cadherin EGF LAG seven-pass G-type receptor 1a</fullName>
    </submittedName>
</protein>
<keyword evidence="7" id="KW-0597">Phosphoprotein</keyword>
<dbReference type="FunFam" id="2.170.300.10:FF:000011">
    <property type="entry name" value="cadherin EGF LAG seven-pass G-type receptor 1"/>
    <property type="match status" value="1"/>
</dbReference>
<evidence type="ECO:0000256" key="15">
    <source>
        <dbReference type="ARBA" id="ARBA00023157"/>
    </source>
</evidence>
<feature type="transmembrane region" description="Helical" evidence="24">
    <location>
        <begin position="2369"/>
        <end position="2391"/>
    </location>
</feature>
<reference evidence="33" key="1">
    <citation type="submission" date="2023-05" db="EMBL/GenBank/DDBJ databases">
        <title>High-quality long-read genome of Scophthalmus maximus.</title>
        <authorList>
            <person name="Lien S."/>
            <person name="Martinez P."/>
        </authorList>
    </citation>
    <scope>NUCLEOTIDE SEQUENCE [LARGE SCALE GENOMIC DNA]</scope>
</reference>
<evidence type="ECO:0000259" key="30">
    <source>
        <dbReference type="PROSITE" id="PS50227"/>
    </source>
</evidence>
<feature type="transmembrane region" description="Helical" evidence="24">
    <location>
        <begin position="2412"/>
        <end position="2432"/>
    </location>
</feature>
<comment type="function">
    <text evidence="1">Receptor that may have an important role in cell/cell signaling during nervous system formation.</text>
</comment>
<feature type="domain" description="GAIN-B" evidence="29">
    <location>
        <begin position="2149"/>
        <end position="2301"/>
    </location>
</feature>
<feature type="domain" description="Laminin G" evidence="26">
    <location>
        <begin position="1396"/>
        <end position="1606"/>
    </location>
</feature>
<dbReference type="Pfam" id="PF00002">
    <property type="entry name" value="7tm_2"/>
    <property type="match status" value="1"/>
</dbReference>
<dbReference type="CDD" id="cd00110">
    <property type="entry name" value="LamG"/>
    <property type="match status" value="2"/>
</dbReference>
<dbReference type="InterPro" id="IPR000742">
    <property type="entry name" value="EGF"/>
</dbReference>
<feature type="disulfide bond" evidence="22">
    <location>
        <begin position="1883"/>
        <end position="1892"/>
    </location>
</feature>
<evidence type="ECO:0000256" key="22">
    <source>
        <dbReference type="PROSITE-ProRule" id="PRU00076"/>
    </source>
</evidence>
<sequence length="2618" mass="289648">MESPPMCWIWVCALLSVPLAGCLEMHLSETLRPGTLLANLSLGPGWTYKIDRTLSANFIQKLFQVGRQDGVVRLSHGGVQCAHTPRNPAPVYFRTGSSTSGDVVLTQFNVFVHGKDCSVKYKRRKATGKPDIHIKHLSELEATSCLPAGKLLLNVTELLPAFTRSVAFLDTECPGSDMVAVFRRGDLFLARDLCLEHRGQPEVNLHCALHSSPGGRLSALLSLTLVKAPEQHGSSSETVQIKSGRLSHRGKRQVNASPQFQLPNYQVSVPENEPAGTRVITLKATDPDDGEAGRLEYSMEALFDSRSNDFFYIDSQTGSITTTQPLDREVKDTHVFKVTVTDNGTPKRSATSYLTVTVSDTNDHSPVFEQTEYRVSIRENVEVGFEVMTIRATDGDAPSNANMIYKIVNAEGVNSVFEIDPRNGLVRIRERPDRETRSQYQLIVEANDQGKDPGPRSATATVNISVEDENDNYPQFSEKRYVVQVPENVAVNTKVIQVEATDKDEGNNAKVHYSIISGNVKGQFYIHSPTGVIDVINPLDYEMIREYNLRIKAQDGGRPPLINGTGMVVVQVVDVNDNAPMFVSTPFQATVLENVAIGYSVIHIQAIDGDSGENARLDYRLTDTTPGFPFTINNSTGWITVSEELDRETTDFYTFGVEARDHGVPVMSSSASVSITVLDVNDNVPTFTEKIYSLKINEDAVVGTSVLTVTAVDRDVNSVVTYQISSGNTRNRFAITSQSGGGLITLALPLDYKQERQYVLTVTASDGTRYDTAQVFINVTDANTHRPVFQSANYQVMLSEEKPVGSTVVVISATDEDTGENARITYVMEDNVPQFKIDPDTGAITTQMEIDYEDQASYTLAIIARDNGIPQKSDTTYVEIIILDANDNAPQFLRDMYQGTVFEDAPVYTSVLQISASDRDSGSNGRLSYTFQGGDDGEGDFFIEPYSGIIRTARKLDRENVPVYNLKAFAVDKGVPPLKAAVSIHVVVQDINDNAPVFEKDELFIDVSENSPVGSVVARITAADPDEGTNAQIMYQIVEGNIPEVFQLDIFNGDLTALTDLDYETKTEYVIVVQATSAPLVSRATVHIRLVDMNDNKPVLQDFEIIFNNYVTNKSNSFPSGIIGKVPAHDPDVSDKLRYKFESGNELRLLLLNEDTGDLRLSRDLDNDRPLEAPMTISVSDGLHRVEALCTLRVNIITDDMLTNSITVRLENMSQERFLSPLLSLFLEGVAAVLSTKRESVFVFNIQNDTDVQGAILNVTFSAMQPGGAPGKGTFFPSEELQEQIYLNRTLLRLISSQEVLPFDDNICLREPCENYMKCVSVLKFDSSPPFIASETVLFRPIHPINGLRCRCPLGFTGDYCETEIDLCYTGPCKNNGRCRSREGGYTCECLEDFTGEHCELNASSGRCVPGVCKNGGKCVNRLAGGFMCQCPQGEYEKPYCEMTTRSFPGQSFITFRGLRQRFHFTVSFTKTTVSPYIPGGVSDGQWHSVQLHYYNKPNIGRLGIPHGPSGEKVAVVAVDDCDISMAIRFGKQIGNYSCAAQGTQTGQKKSLDLTGPLLLGGVPNLPEDFPVRNRDFVGCMRNLSIDNKPIDMASYIANNGTTEGCPAKKNFCTNDVCQNGGVCVSKWNTYSCDCPTGYGGKNCEQVMPSPQFFDGQALVSWTDPDITVAVPWYIGLMFRTRQPAGTLIQATVGPSSTINLMQHVRMEVLLRQHLVASLSFPQVRVNDGEWHHLLVELRSIKDGKDIKYMATVSLDYNMYQKSVEIGNELPGLKLQTLHVGGLPGEGNHVNKGFVGCIQVSGSNVNMARGLKIRVEDGCDLDDPCDSNICPDNSHCSDDWSTYSCVCDPGNTLCVDACQLNPCEHVSTCVRKPSSSHGYTCECGQNYYGQYCENKAEKPCPQGWWGSPMCGPCNCDTNRGFHKDCNKTTGECRCKENHYRPEGEDTCYPCECFSVGSESRTCDPVTGQCPCKGGVIGRQCNRCDNPFAEVTTTGCEVVYEGCPKAFDAGIWWPKTKFGRPAAMNCPKGSIGTAIRHCSDEKGWLTPELFNCTTVTFSHLKKLDLRRNSSRMDSEHSKNIVRLLNGATSNTPHYYGNDVKMAAQLLNHVLSYESRQAGFDLTAMRDAEIWCEAGSAILDPDTKEHWEHIQKTEGGTAHLLRNFEDYANTLAQNVRKTYLKPFTIVTDNMSEWKSGKPAVFFVCRLPNRPVINTAIVSAIVHSESPPLPPTLDPPITLEYTLLETEERTKPVCVFWNHSIAIAGTGGWSSKGCEVLNRNNSHISCQCNHLTSFAVLMDISKREHGDVLPLKIVTYTTVSVSLALLLLTFILLCLLRRLRSNLHAIHRNLVAALFFSELVFLLGINQTDNPFVCTVIAILLHYFYMCTFAWMFVEGLHIYRMLTELRNINHGHMRFYYAIGWGIPAIITGLAVGLDPQGYGNPDFCWLSVHDTLIWSFAGPIFVVVLQQNVKYSSAPALRMAFLLLLLISATWMLGLMAVNSNVMTFHYLFALFSCLQVTQCLRSNLLRPLHRESRSLNCNNTYTEDGPLYRSGIGESTVSLDSTLRSAKSRSSYLAYTLRYNMLTDCMAAFTRLLHDKCVCVCVCVCVYICACVRLSGPV</sequence>
<reference evidence="33" key="2">
    <citation type="submission" date="2025-08" db="UniProtKB">
        <authorList>
            <consortium name="Ensembl"/>
        </authorList>
    </citation>
    <scope>IDENTIFICATION</scope>
</reference>
<accession>A0A8D3BBR5</accession>
<dbReference type="SMART" id="SM00181">
    <property type="entry name" value="EGF"/>
    <property type="match status" value="6"/>
</dbReference>
<dbReference type="Pfam" id="PF00053">
    <property type="entry name" value="EGF_laminin"/>
    <property type="match status" value="1"/>
</dbReference>
<dbReference type="InterPro" id="IPR036445">
    <property type="entry name" value="GPCR_2_extracell_dom_sf"/>
</dbReference>
<dbReference type="PRINTS" id="PR00249">
    <property type="entry name" value="GPCRSECRETIN"/>
</dbReference>
<feature type="domain" description="EGF-like" evidence="27">
    <location>
        <begin position="1855"/>
        <end position="1893"/>
    </location>
</feature>
<dbReference type="FunFam" id="4.10.1240.10:FF:000003">
    <property type="entry name" value="Putative cadherin EGF LAG seven-pass G-type receptor 2"/>
    <property type="match status" value="1"/>
</dbReference>
<proteinExistence type="inferred from homology"/>
<keyword evidence="16" id="KW-0675">Receptor</keyword>
<evidence type="ECO:0000256" key="23">
    <source>
        <dbReference type="PROSITE-ProRule" id="PRU00460"/>
    </source>
</evidence>
<dbReference type="InterPro" id="IPR046338">
    <property type="entry name" value="GAIN_dom_sf"/>
</dbReference>
<dbReference type="Proteomes" id="UP000694558">
    <property type="component" value="Chromosome 2"/>
</dbReference>
<evidence type="ECO:0000259" key="28">
    <source>
        <dbReference type="PROSITE" id="PS50027"/>
    </source>
</evidence>
<dbReference type="GO" id="GO:0007399">
    <property type="term" value="P:nervous system development"/>
    <property type="evidence" value="ECO:0007669"/>
    <property type="project" value="UniProtKB-ARBA"/>
</dbReference>
<keyword evidence="14 24" id="KW-0472">Membrane</keyword>
<keyword evidence="19" id="KW-0379">Hydroxylation</keyword>
<dbReference type="InterPro" id="IPR001881">
    <property type="entry name" value="EGF-like_Ca-bd_dom"/>
</dbReference>
<evidence type="ECO:0000256" key="13">
    <source>
        <dbReference type="ARBA" id="ARBA00023040"/>
    </source>
</evidence>
<dbReference type="FunFam" id="2.10.25.10:FF:000047">
    <property type="entry name" value="Cadherin EGF LAG seven-pass G-type receptor 2"/>
    <property type="match status" value="1"/>
</dbReference>
<dbReference type="FunFam" id="2.60.40.60:FF:000010">
    <property type="entry name" value="Cadherin EGF LAG seven-pass G-type receptor 3"/>
    <property type="match status" value="2"/>
</dbReference>
<feature type="disulfide bond" evidence="23">
    <location>
        <begin position="1950"/>
        <end position="1962"/>
    </location>
</feature>
<feature type="domain" description="EGF-like" evidence="27">
    <location>
        <begin position="1404"/>
        <end position="1442"/>
    </location>
</feature>
<dbReference type="Gene3D" id="1.20.1070.10">
    <property type="entry name" value="Rhodopsin 7-helix transmembrane proteins"/>
    <property type="match status" value="1"/>
</dbReference>
<keyword evidence="6 22" id="KW-0245">EGF-like domain</keyword>
<dbReference type="InterPro" id="IPR001879">
    <property type="entry name" value="GPCR_2_extracellular_dom"/>
</dbReference>
<feature type="chain" id="PRO_5034270665" evidence="25">
    <location>
        <begin position="23"/>
        <end position="2618"/>
    </location>
</feature>
<feature type="domain" description="Cadherin" evidence="32">
    <location>
        <begin position="583"/>
        <end position="687"/>
    </location>
</feature>
<dbReference type="PROSITE" id="PS50025">
    <property type="entry name" value="LAM_G_DOMAIN"/>
    <property type="match status" value="2"/>
</dbReference>
<dbReference type="CDD" id="cd00054">
    <property type="entry name" value="EGF_CA"/>
    <property type="match status" value="5"/>
</dbReference>
<dbReference type="PROSITE" id="PS50261">
    <property type="entry name" value="G_PROTEIN_RECEP_F2_4"/>
    <property type="match status" value="1"/>
</dbReference>
<dbReference type="InterPro" id="IPR015919">
    <property type="entry name" value="Cadherin-like_sf"/>
</dbReference>
<feature type="disulfide bond" evidence="22">
    <location>
        <begin position="1390"/>
        <end position="1399"/>
    </location>
</feature>
<dbReference type="InterPro" id="IPR013320">
    <property type="entry name" value="ConA-like_dom_sf"/>
</dbReference>
<feature type="transmembrane region" description="Helical" evidence="24">
    <location>
        <begin position="2345"/>
        <end position="2363"/>
    </location>
</feature>
<evidence type="ECO:0000256" key="9">
    <source>
        <dbReference type="ARBA" id="ARBA00022729"/>
    </source>
</evidence>
<feature type="disulfide bond" evidence="23">
    <location>
        <begin position="1971"/>
        <end position="1980"/>
    </location>
</feature>
<dbReference type="Gene3D" id="2.60.120.200">
    <property type="match status" value="2"/>
</dbReference>
<keyword evidence="20 23" id="KW-0424">Laminin EGF-like domain</keyword>
<dbReference type="FunFam" id="2.60.120.200:FF:000563">
    <property type="entry name" value="Novel protein similar to human EGF LAG seven-pass G-type receptor 1 cadherin (CELSR1)"/>
    <property type="match status" value="1"/>
</dbReference>
<keyword evidence="12 24" id="KW-1133">Transmembrane helix</keyword>
<evidence type="ECO:0000259" key="26">
    <source>
        <dbReference type="PROSITE" id="PS50025"/>
    </source>
</evidence>
<dbReference type="Pfam" id="PF00008">
    <property type="entry name" value="EGF"/>
    <property type="match status" value="4"/>
</dbReference>
<dbReference type="FunFam" id="2.10.25.10:FF:000286">
    <property type="entry name" value="Cadherin EGF LAG seven-pass G-type receptor 3"/>
    <property type="match status" value="1"/>
</dbReference>
<keyword evidence="13" id="KW-0297">G-protein coupled receptor</keyword>
<dbReference type="PRINTS" id="PR00205">
    <property type="entry name" value="CADHERIN"/>
</dbReference>
<dbReference type="PROSITE" id="PS50027">
    <property type="entry name" value="EGF_LAM_2"/>
    <property type="match status" value="1"/>
</dbReference>
<feature type="signal peptide" evidence="25">
    <location>
        <begin position="1"/>
        <end position="22"/>
    </location>
</feature>
<evidence type="ECO:0000259" key="31">
    <source>
        <dbReference type="PROSITE" id="PS50261"/>
    </source>
</evidence>
<evidence type="ECO:0000256" key="1">
    <source>
        <dbReference type="ARBA" id="ARBA00002066"/>
    </source>
</evidence>
<feature type="domain" description="EGF-like" evidence="27">
    <location>
        <begin position="1364"/>
        <end position="1400"/>
    </location>
</feature>
<evidence type="ECO:0000256" key="14">
    <source>
        <dbReference type="ARBA" id="ARBA00023136"/>
    </source>
</evidence>
<keyword evidence="15 22" id="KW-1015">Disulfide bond</keyword>